<feature type="domain" description="Roadblock/LAMTOR2" evidence="1">
    <location>
        <begin position="7"/>
        <end position="95"/>
    </location>
</feature>
<dbReference type="Proteomes" id="UP001589627">
    <property type="component" value="Unassembled WGS sequence"/>
</dbReference>
<accession>A0ABV5YC51</accession>
<protein>
    <submittedName>
        <fullName evidence="2">Roadblock/LC7 domain-containing protein</fullName>
    </submittedName>
</protein>
<evidence type="ECO:0000313" key="2">
    <source>
        <dbReference type="EMBL" id="MFB9832616.1"/>
    </source>
</evidence>
<dbReference type="SUPFAM" id="SSF103196">
    <property type="entry name" value="Roadblock/LC7 domain"/>
    <property type="match status" value="1"/>
</dbReference>
<dbReference type="Pfam" id="PF03259">
    <property type="entry name" value="Robl_LC7"/>
    <property type="match status" value="1"/>
</dbReference>
<organism evidence="2 3">
    <name type="scientific">Actinoallomurus acaciae</name>
    <dbReference type="NCBI Taxonomy" id="502577"/>
    <lineage>
        <taxon>Bacteria</taxon>
        <taxon>Bacillati</taxon>
        <taxon>Actinomycetota</taxon>
        <taxon>Actinomycetes</taxon>
        <taxon>Streptosporangiales</taxon>
        <taxon>Thermomonosporaceae</taxon>
        <taxon>Actinoallomurus</taxon>
    </lineage>
</organism>
<comment type="caution">
    <text evidence="2">The sequence shown here is derived from an EMBL/GenBank/DDBJ whole genome shotgun (WGS) entry which is preliminary data.</text>
</comment>
<evidence type="ECO:0000259" key="1">
    <source>
        <dbReference type="SMART" id="SM00960"/>
    </source>
</evidence>
<dbReference type="EMBL" id="JBHLZP010000055">
    <property type="protein sequence ID" value="MFB9832616.1"/>
    <property type="molecule type" value="Genomic_DNA"/>
</dbReference>
<keyword evidence="3" id="KW-1185">Reference proteome</keyword>
<dbReference type="RefSeq" id="WP_378198647.1">
    <property type="nucleotide sequence ID" value="NZ_JBHLZP010000055.1"/>
</dbReference>
<name>A0ABV5YC51_9ACTN</name>
<evidence type="ECO:0000313" key="3">
    <source>
        <dbReference type="Proteomes" id="UP001589627"/>
    </source>
</evidence>
<dbReference type="SMART" id="SM00960">
    <property type="entry name" value="Robl_LC7"/>
    <property type="match status" value="1"/>
</dbReference>
<reference evidence="2 3" key="1">
    <citation type="submission" date="2024-09" db="EMBL/GenBank/DDBJ databases">
        <authorList>
            <person name="Sun Q."/>
            <person name="Mori K."/>
        </authorList>
    </citation>
    <scope>NUCLEOTIDE SEQUENCE [LARGE SCALE GENOMIC DNA]</scope>
    <source>
        <strain evidence="2 3">TBRC 0563</strain>
    </source>
</reference>
<sequence length="120" mass="12739">MNQESVLSELYALREQVVGVRDSAVASVDGMLIASDTDKVRPDVLAALAAAALGLGKSTSNEVGMGELREVVTRCQSGHIVVYAIRDRSLLVVLGDEGLDIVRLHLQSRPAVSRLADILG</sequence>
<proteinExistence type="predicted"/>
<gene>
    <name evidence="2" type="ORF">ACFFNX_10500</name>
</gene>
<dbReference type="InterPro" id="IPR004942">
    <property type="entry name" value="Roadblock/LAMTOR2_dom"/>
</dbReference>
<dbReference type="Gene3D" id="3.30.450.30">
    <property type="entry name" value="Dynein light chain 2a, cytoplasmic"/>
    <property type="match status" value="1"/>
</dbReference>